<comment type="similarity">
    <text evidence="1">Belongs to the FldB/FldC dehydratase alpha/beta subunit family.</text>
</comment>
<evidence type="ECO:0000313" key="3">
    <source>
        <dbReference type="Proteomes" id="UP000053467"/>
    </source>
</evidence>
<dbReference type="Gene3D" id="3.40.50.11900">
    <property type="match status" value="1"/>
</dbReference>
<evidence type="ECO:0000313" key="2">
    <source>
        <dbReference type="EMBL" id="KUK85962.1"/>
    </source>
</evidence>
<dbReference type="PANTHER" id="PTHR30548:SF1">
    <property type="entry name" value="DEHYDRATASE SUBUNIT MJ0007-RELATED"/>
    <property type="match status" value="1"/>
</dbReference>
<organism evidence="2 3">
    <name type="scientific">candidate division TA06 bacterium 34_109</name>
    <dbReference type="NCBI Taxonomy" id="1635277"/>
    <lineage>
        <taxon>Bacteria</taxon>
        <taxon>Bacteria division TA06</taxon>
    </lineage>
</organism>
<dbReference type="EMBL" id="LGGX01000034">
    <property type="protein sequence ID" value="KUK85962.1"/>
    <property type="molecule type" value="Genomic_DNA"/>
</dbReference>
<name>A0A124G018_UNCT6</name>
<dbReference type="Gene3D" id="3.40.50.11890">
    <property type="match status" value="1"/>
</dbReference>
<dbReference type="AlphaFoldDB" id="A0A124G018"/>
<proteinExistence type="inferred from homology"/>
<dbReference type="Pfam" id="PF06050">
    <property type="entry name" value="HGD-D"/>
    <property type="match status" value="1"/>
</dbReference>
<gene>
    <name evidence="2" type="ORF">XE03_1803</name>
</gene>
<dbReference type="PANTHER" id="PTHR30548">
    <property type="entry name" value="2-HYDROXYGLUTARYL-COA DEHYDRATASE, D-COMPONENT-RELATED"/>
    <property type="match status" value="1"/>
</dbReference>
<dbReference type="InterPro" id="IPR010327">
    <property type="entry name" value="FldB/FldC_alpha/beta"/>
</dbReference>
<comment type="caution">
    <text evidence="2">The sequence shown here is derived from an EMBL/GenBank/DDBJ whole genome shotgun (WGS) entry which is preliminary data.</text>
</comment>
<reference evidence="3" key="1">
    <citation type="journal article" date="2015" name="MBio">
        <title>Genome-Resolved Metagenomic Analysis Reveals Roles for Candidate Phyla and Other Microbial Community Members in Biogeochemical Transformations in Oil Reservoirs.</title>
        <authorList>
            <person name="Hu P."/>
            <person name="Tom L."/>
            <person name="Singh A."/>
            <person name="Thomas B.C."/>
            <person name="Baker B.J."/>
            <person name="Piceno Y.M."/>
            <person name="Andersen G.L."/>
            <person name="Banfield J.F."/>
        </authorList>
    </citation>
    <scope>NUCLEOTIDE SEQUENCE [LARGE SCALE GENOMIC DNA]</scope>
</reference>
<evidence type="ECO:0000256" key="1">
    <source>
        <dbReference type="ARBA" id="ARBA00005806"/>
    </source>
</evidence>
<sequence length="373" mass="43453">MTLLTSSDINNKIINKKDEQSFMIFFCSYTPEEIIMASGFQPKRVIPLGSDPSLANSFLDSNFCPFVRSILTWALNLNQDKAMLPTILVNSCDGMRRLYDVWNYYLKNSFVYFLDLPRKQEPASKEQFKLSLYRLKESLEEFTGKKITEEKLTVAIQQNNKFRTLLEKLDQLRQNQTIVLSSYDFLKLISEGMQSSKDNYNQYLDNYIVTLLKKATEREQRRKKTKLPHILLTGTILDNLELIKTIEGYGGFVDLADHCNGWRYYVNKIDEQEPDKMEAIAKFYLEKTACPRMLSSKEREERLLEIIKTRNIDGVIFYNQKFCDPSLFQIPLLREEIKLMGIPSLFLEGDFSLDISGQVKTRIQAFLEAIEFG</sequence>
<dbReference type="Proteomes" id="UP000053467">
    <property type="component" value="Unassembled WGS sequence"/>
</dbReference>
<accession>A0A124G018</accession>
<dbReference type="Gene3D" id="1.20.1270.370">
    <property type="match status" value="1"/>
</dbReference>
<protein>
    <submittedName>
        <fullName evidence="2">2-hydroxyglutaryl-CoA dehydratase, D-component</fullName>
    </submittedName>
</protein>